<comment type="caution">
    <text evidence="8">The sequence shown here is derived from an EMBL/GenBank/DDBJ whole genome shotgun (WGS) entry which is preliminary data.</text>
</comment>
<dbReference type="Proteomes" id="UP001168540">
    <property type="component" value="Unassembled WGS sequence"/>
</dbReference>
<feature type="transmembrane region" description="Helical" evidence="6">
    <location>
        <begin position="53"/>
        <end position="75"/>
    </location>
</feature>
<feature type="transmembrane region" description="Helical" evidence="6">
    <location>
        <begin position="176"/>
        <end position="196"/>
    </location>
</feature>
<dbReference type="InterPro" id="IPR005829">
    <property type="entry name" value="Sugar_transporter_CS"/>
</dbReference>
<feature type="transmembrane region" description="Helical" evidence="6">
    <location>
        <begin position="87"/>
        <end position="106"/>
    </location>
</feature>
<dbReference type="InterPro" id="IPR036259">
    <property type="entry name" value="MFS_trans_sf"/>
</dbReference>
<organism evidence="8 9">
    <name type="scientific">Crenobacter oryzisoli</name>
    <dbReference type="NCBI Taxonomy" id="3056844"/>
    <lineage>
        <taxon>Bacteria</taxon>
        <taxon>Pseudomonadati</taxon>
        <taxon>Pseudomonadota</taxon>
        <taxon>Betaproteobacteria</taxon>
        <taxon>Neisseriales</taxon>
        <taxon>Neisseriaceae</taxon>
        <taxon>Crenobacter</taxon>
    </lineage>
</organism>
<dbReference type="PROSITE" id="PS00216">
    <property type="entry name" value="SUGAR_TRANSPORT_1"/>
    <property type="match status" value="1"/>
</dbReference>
<evidence type="ECO:0000256" key="3">
    <source>
        <dbReference type="ARBA" id="ARBA00022692"/>
    </source>
</evidence>
<dbReference type="EMBL" id="JAUEDK010000027">
    <property type="protein sequence ID" value="MDN0076148.1"/>
    <property type="molecule type" value="Genomic_DNA"/>
</dbReference>
<evidence type="ECO:0000313" key="9">
    <source>
        <dbReference type="Proteomes" id="UP001168540"/>
    </source>
</evidence>
<proteinExistence type="predicted"/>
<protein>
    <submittedName>
        <fullName evidence="8">MFS transporter</fullName>
    </submittedName>
</protein>
<feature type="transmembrane region" description="Helical" evidence="6">
    <location>
        <begin position="147"/>
        <end position="170"/>
    </location>
</feature>
<dbReference type="Gene3D" id="1.20.1250.20">
    <property type="entry name" value="MFS general substrate transporter like domains"/>
    <property type="match status" value="1"/>
</dbReference>
<accession>A0ABT7XR23</accession>
<sequence length="410" mass="43549">MNVAVAHPRLILATVCAIALMSTAGVAMPYPILAPIFVERAPDGFNHFLALPAKLLLGIALAANPLGVLVGSSFVGALSDRLGRRRVLLGTLTLTFIGYGLTAVALSSKFYVLFVLTRFLTGLTEGNVPVARAILADLHPVVDRSRSFALLNAMLYMGWLVGPMIGGFTLPLGESVPFWLASLAMLPCLAILAWLLPETGMVAGGEHRPLWQLVREQHSFRLLGRDPLLAALFWMQLAFALGVNAFYDFYPVWLVEFAGFSSAGIALVTAGLCLVMSSAAGLVGQGRAGDALQRARRHAALFAGGLLLLSLTSGWPGIVLIVVIGLPLSLYNTLLPVWCSERFDAFGQGSVMGLLSTIFCCAAVLISLFGSVLALFDTRLVMLLGGTTCLLATLRLGSLLQRARLAGDPT</sequence>
<name>A0ABT7XR23_9NEIS</name>
<evidence type="ECO:0000256" key="2">
    <source>
        <dbReference type="ARBA" id="ARBA00022448"/>
    </source>
</evidence>
<feature type="transmembrane region" description="Helical" evidence="6">
    <location>
        <begin position="380"/>
        <end position="400"/>
    </location>
</feature>
<comment type="subcellular location">
    <subcellularLocation>
        <location evidence="1">Membrane</location>
        <topology evidence="1">Multi-pass membrane protein</topology>
    </subcellularLocation>
</comment>
<evidence type="ECO:0000256" key="1">
    <source>
        <dbReference type="ARBA" id="ARBA00004141"/>
    </source>
</evidence>
<evidence type="ECO:0000313" key="8">
    <source>
        <dbReference type="EMBL" id="MDN0076148.1"/>
    </source>
</evidence>
<feature type="domain" description="Major facilitator superfamily (MFS) profile" evidence="7">
    <location>
        <begin position="1"/>
        <end position="404"/>
    </location>
</feature>
<evidence type="ECO:0000256" key="4">
    <source>
        <dbReference type="ARBA" id="ARBA00022989"/>
    </source>
</evidence>
<evidence type="ECO:0000256" key="5">
    <source>
        <dbReference type="ARBA" id="ARBA00023136"/>
    </source>
</evidence>
<dbReference type="Pfam" id="PF07690">
    <property type="entry name" value="MFS_1"/>
    <property type="match status" value="1"/>
</dbReference>
<feature type="transmembrane region" description="Helical" evidence="6">
    <location>
        <begin position="112"/>
        <end position="135"/>
    </location>
</feature>
<evidence type="ECO:0000256" key="6">
    <source>
        <dbReference type="SAM" id="Phobius"/>
    </source>
</evidence>
<feature type="transmembrane region" description="Helical" evidence="6">
    <location>
        <begin position="228"/>
        <end position="247"/>
    </location>
</feature>
<keyword evidence="4 6" id="KW-1133">Transmembrane helix</keyword>
<keyword evidence="9" id="KW-1185">Reference proteome</keyword>
<dbReference type="RefSeq" id="WP_289830800.1">
    <property type="nucleotide sequence ID" value="NZ_JAUEDK010000027.1"/>
</dbReference>
<feature type="transmembrane region" description="Helical" evidence="6">
    <location>
        <begin position="351"/>
        <end position="374"/>
    </location>
</feature>
<dbReference type="PROSITE" id="PS50850">
    <property type="entry name" value="MFS"/>
    <property type="match status" value="1"/>
</dbReference>
<feature type="transmembrane region" description="Helical" evidence="6">
    <location>
        <begin position="259"/>
        <end position="283"/>
    </location>
</feature>
<dbReference type="SUPFAM" id="SSF103473">
    <property type="entry name" value="MFS general substrate transporter"/>
    <property type="match status" value="1"/>
</dbReference>
<dbReference type="InterPro" id="IPR011701">
    <property type="entry name" value="MFS"/>
</dbReference>
<dbReference type="PANTHER" id="PTHR23504:SF15">
    <property type="entry name" value="MAJOR FACILITATOR SUPERFAMILY (MFS) PROFILE DOMAIN-CONTAINING PROTEIN"/>
    <property type="match status" value="1"/>
</dbReference>
<dbReference type="PANTHER" id="PTHR23504">
    <property type="entry name" value="MAJOR FACILITATOR SUPERFAMILY DOMAIN-CONTAINING PROTEIN 10"/>
    <property type="match status" value="1"/>
</dbReference>
<keyword evidence="3 6" id="KW-0812">Transmembrane</keyword>
<keyword evidence="5 6" id="KW-0472">Membrane</keyword>
<dbReference type="InterPro" id="IPR020846">
    <property type="entry name" value="MFS_dom"/>
</dbReference>
<keyword evidence="2" id="KW-0813">Transport</keyword>
<evidence type="ECO:0000259" key="7">
    <source>
        <dbReference type="PROSITE" id="PS50850"/>
    </source>
</evidence>
<gene>
    <name evidence="8" type="ORF">QU481_14755</name>
</gene>
<reference evidence="8" key="1">
    <citation type="submission" date="2023-06" db="EMBL/GenBank/DDBJ databases">
        <authorList>
            <person name="Zhang S."/>
        </authorList>
    </citation>
    <scope>NUCLEOTIDE SEQUENCE</scope>
    <source>
        <strain evidence="8">SG2303</strain>
    </source>
</reference>